<evidence type="ECO:0000256" key="2">
    <source>
        <dbReference type="ARBA" id="ARBA00023002"/>
    </source>
</evidence>
<evidence type="ECO:0000256" key="1">
    <source>
        <dbReference type="ARBA" id="ARBA00006484"/>
    </source>
</evidence>
<dbReference type="GO" id="GO:0016404">
    <property type="term" value="F:15-hydroxyprostaglandin dehydrogenase (NAD+) activity"/>
    <property type="evidence" value="ECO:0007669"/>
    <property type="project" value="UniProtKB-EC"/>
</dbReference>
<dbReference type="EC" id="1.1.1.141" evidence="3"/>
<gene>
    <name evidence="3" type="ORF">AAHA92_33764</name>
</gene>
<evidence type="ECO:0000313" key="3">
    <source>
        <dbReference type="EMBL" id="KAL1533957.1"/>
    </source>
</evidence>
<evidence type="ECO:0000313" key="4">
    <source>
        <dbReference type="Proteomes" id="UP001567538"/>
    </source>
</evidence>
<organism evidence="3 4">
    <name type="scientific">Salvia divinorum</name>
    <name type="common">Maria pastora</name>
    <name type="synonym">Diviner's sage</name>
    <dbReference type="NCBI Taxonomy" id="28513"/>
    <lineage>
        <taxon>Eukaryota</taxon>
        <taxon>Viridiplantae</taxon>
        <taxon>Streptophyta</taxon>
        <taxon>Embryophyta</taxon>
        <taxon>Tracheophyta</taxon>
        <taxon>Spermatophyta</taxon>
        <taxon>Magnoliopsida</taxon>
        <taxon>eudicotyledons</taxon>
        <taxon>Gunneridae</taxon>
        <taxon>Pentapetalae</taxon>
        <taxon>asterids</taxon>
        <taxon>lamiids</taxon>
        <taxon>Lamiales</taxon>
        <taxon>Lamiaceae</taxon>
        <taxon>Nepetoideae</taxon>
        <taxon>Mentheae</taxon>
        <taxon>Salviinae</taxon>
        <taxon>Salvia</taxon>
        <taxon>Salvia subgen. Calosphace</taxon>
    </lineage>
</organism>
<dbReference type="Gene3D" id="3.40.50.720">
    <property type="entry name" value="NAD(P)-binding Rossmann-like Domain"/>
    <property type="match status" value="1"/>
</dbReference>
<dbReference type="InterPro" id="IPR036291">
    <property type="entry name" value="NAD(P)-bd_dom_sf"/>
</dbReference>
<dbReference type="PANTHER" id="PTHR44229">
    <property type="entry name" value="15-HYDROXYPROSTAGLANDIN DEHYDROGENASE [NAD(+)]"/>
    <property type="match status" value="1"/>
</dbReference>
<accession>A0ABD1FQM3</accession>
<proteinExistence type="inferred from homology"/>
<comment type="similarity">
    <text evidence="1">Belongs to the short-chain dehydrogenases/reductases (SDR) family.</text>
</comment>
<dbReference type="AlphaFoldDB" id="A0ABD1FQM3"/>
<dbReference type="Pfam" id="PF00106">
    <property type="entry name" value="adh_short"/>
    <property type="match status" value="1"/>
</dbReference>
<keyword evidence="2 3" id="KW-0560">Oxidoreductase</keyword>
<protein>
    <submittedName>
        <fullName evidence="3">15-hydroxyprostaglandin dehydrogenase (NAD(+))</fullName>
        <ecNumber evidence="3">1.1.1.141</ecNumber>
    </submittedName>
</protein>
<reference evidence="3 4" key="1">
    <citation type="submission" date="2024-06" db="EMBL/GenBank/DDBJ databases">
        <title>A chromosome level genome sequence of Diviner's sage (Salvia divinorum).</title>
        <authorList>
            <person name="Ford S.A."/>
            <person name="Ro D.-K."/>
            <person name="Ness R.W."/>
            <person name="Phillips M.A."/>
        </authorList>
    </citation>
    <scope>NUCLEOTIDE SEQUENCE [LARGE SCALE GENOMIC DNA]</scope>
    <source>
        <strain evidence="3">SAF-2024a</strain>
        <tissue evidence="3">Leaf</tissue>
    </source>
</reference>
<sequence length="128" mass="13716">MELKAGLSAIVTGGAAGIGRALTIALAQKGIFVTIIDFSQEKGIEAASLAEEEVRKIHAKLKFPAVLFFRCDVSNSNELAAAFRKHVETYGGLDICINCAGISNPLYFYEDLTALNLGGVLLISIWLQ</sequence>
<dbReference type="SUPFAM" id="SSF51735">
    <property type="entry name" value="NAD(P)-binding Rossmann-fold domains"/>
    <property type="match status" value="1"/>
</dbReference>
<dbReference type="Proteomes" id="UP001567538">
    <property type="component" value="Unassembled WGS sequence"/>
</dbReference>
<dbReference type="PANTHER" id="PTHR44229:SF4">
    <property type="entry name" value="15-HYDROXYPROSTAGLANDIN DEHYDROGENASE [NAD(+)]"/>
    <property type="match status" value="1"/>
</dbReference>
<keyword evidence="4" id="KW-1185">Reference proteome</keyword>
<dbReference type="PRINTS" id="PR00081">
    <property type="entry name" value="GDHRDH"/>
</dbReference>
<dbReference type="InterPro" id="IPR002347">
    <property type="entry name" value="SDR_fam"/>
</dbReference>
<dbReference type="EMBL" id="JBEAFC010000014">
    <property type="protein sequence ID" value="KAL1533957.1"/>
    <property type="molecule type" value="Genomic_DNA"/>
</dbReference>
<comment type="caution">
    <text evidence="3">The sequence shown here is derived from an EMBL/GenBank/DDBJ whole genome shotgun (WGS) entry which is preliminary data.</text>
</comment>
<name>A0ABD1FQM3_SALDI</name>